<proteinExistence type="inferred from homology"/>
<feature type="domain" description="CENP-V/GFA" evidence="5">
    <location>
        <begin position="2"/>
        <end position="112"/>
    </location>
</feature>
<dbReference type="EMBL" id="CP091511">
    <property type="protein sequence ID" value="UOO88232.1"/>
    <property type="molecule type" value="Genomic_DNA"/>
</dbReference>
<dbReference type="PANTHER" id="PTHR33337">
    <property type="entry name" value="GFA DOMAIN-CONTAINING PROTEIN"/>
    <property type="match status" value="1"/>
</dbReference>
<dbReference type="SUPFAM" id="SSF51316">
    <property type="entry name" value="Mss4-like"/>
    <property type="match status" value="1"/>
</dbReference>
<dbReference type="RefSeq" id="WP_058356338.1">
    <property type="nucleotide sequence ID" value="NZ_CABKVG010000009.1"/>
</dbReference>
<evidence type="ECO:0000259" key="5">
    <source>
        <dbReference type="PROSITE" id="PS51891"/>
    </source>
</evidence>
<keyword evidence="3" id="KW-0862">Zinc</keyword>
<keyword evidence="2" id="KW-0479">Metal-binding</keyword>
<evidence type="ECO:0000256" key="2">
    <source>
        <dbReference type="ARBA" id="ARBA00022723"/>
    </source>
</evidence>
<sequence>MFHGSCLCGAVKYTINLEQLDDITLCHCHNCQKASGSAFNAVTPVAAEFMQVEDEQGVLKQYESSPGVERNFCGNCGSPVFSFRPALQQYRVRIGSLDDSVNIKPAQHIFYSYRVPWLSINDIAPKYPEGL</sequence>
<name>A0ABY4DY44_9NEIS</name>
<dbReference type="InterPro" id="IPR011057">
    <property type="entry name" value="Mss4-like_sf"/>
</dbReference>
<dbReference type="PANTHER" id="PTHR33337:SF40">
    <property type="entry name" value="CENP-V_GFA DOMAIN-CONTAINING PROTEIN-RELATED"/>
    <property type="match status" value="1"/>
</dbReference>
<dbReference type="PROSITE" id="PS51891">
    <property type="entry name" value="CENP_V_GFA"/>
    <property type="match status" value="1"/>
</dbReference>
<evidence type="ECO:0000256" key="1">
    <source>
        <dbReference type="ARBA" id="ARBA00005495"/>
    </source>
</evidence>
<evidence type="ECO:0000313" key="6">
    <source>
        <dbReference type="EMBL" id="UOO88232.1"/>
    </source>
</evidence>
<dbReference type="Proteomes" id="UP000832011">
    <property type="component" value="Chromosome"/>
</dbReference>
<comment type="similarity">
    <text evidence="1">Belongs to the Gfa family.</text>
</comment>
<dbReference type="InterPro" id="IPR006913">
    <property type="entry name" value="CENP-V/GFA"/>
</dbReference>
<evidence type="ECO:0000256" key="3">
    <source>
        <dbReference type="ARBA" id="ARBA00022833"/>
    </source>
</evidence>
<gene>
    <name evidence="6" type="ORF">LVJ82_12135</name>
</gene>
<protein>
    <submittedName>
        <fullName evidence="6">GFA family protein</fullName>
    </submittedName>
</protein>
<keyword evidence="4" id="KW-0456">Lyase</keyword>
<accession>A0ABY4DY44</accession>
<keyword evidence="7" id="KW-1185">Reference proteome</keyword>
<dbReference type="Pfam" id="PF04828">
    <property type="entry name" value="GFA"/>
    <property type="match status" value="1"/>
</dbReference>
<organism evidence="6 7">
    <name type="scientific">Vitreoscilla massiliensis</name>
    <dbReference type="NCBI Taxonomy" id="1689272"/>
    <lineage>
        <taxon>Bacteria</taxon>
        <taxon>Pseudomonadati</taxon>
        <taxon>Pseudomonadota</taxon>
        <taxon>Betaproteobacteria</taxon>
        <taxon>Neisseriales</taxon>
        <taxon>Neisseriaceae</taxon>
        <taxon>Vitreoscilla</taxon>
    </lineage>
</organism>
<dbReference type="Gene3D" id="3.90.1590.10">
    <property type="entry name" value="glutathione-dependent formaldehyde- activating enzyme (gfa)"/>
    <property type="match status" value="1"/>
</dbReference>
<evidence type="ECO:0000256" key="4">
    <source>
        <dbReference type="ARBA" id="ARBA00023239"/>
    </source>
</evidence>
<evidence type="ECO:0000313" key="7">
    <source>
        <dbReference type="Proteomes" id="UP000832011"/>
    </source>
</evidence>
<reference evidence="6 7" key="1">
    <citation type="journal article" date="2022" name="Res Sq">
        <title>Evolution of multicellular longitudinally dividing oral cavity symbionts (Neisseriaceae).</title>
        <authorList>
            <person name="Nyongesa S."/>
            <person name="Weber P."/>
            <person name="Bernet E."/>
            <person name="Pullido F."/>
            <person name="Nieckarz M."/>
            <person name="Delaby M."/>
            <person name="Nieves C."/>
            <person name="Viehboeck T."/>
            <person name="Krause N."/>
            <person name="Rivera-Millot A."/>
            <person name="Nakamura A."/>
            <person name="Vischer N."/>
            <person name="VanNieuwenhze M."/>
            <person name="Brun Y."/>
            <person name="Cava F."/>
            <person name="Bulgheresi S."/>
            <person name="Veyrier F."/>
        </authorList>
    </citation>
    <scope>NUCLEOTIDE SEQUENCE [LARGE SCALE GENOMIC DNA]</scope>
    <source>
        <strain evidence="6 7">SN4</strain>
    </source>
</reference>